<dbReference type="InterPro" id="IPR012001">
    <property type="entry name" value="Thiamin_PyroP_enz_TPP-bd_dom"/>
</dbReference>
<name>A0A379VT52_SALET</name>
<feature type="domain" description="Thiamine pyrophosphate enzyme N-terminal TPP-binding" evidence="2">
    <location>
        <begin position="26"/>
        <end position="73"/>
    </location>
</feature>
<dbReference type="Pfam" id="PF02776">
    <property type="entry name" value="TPP_enzyme_N"/>
    <property type="match status" value="1"/>
</dbReference>
<proteinExistence type="predicted"/>
<evidence type="ECO:0000313" key="3">
    <source>
        <dbReference type="EMBL" id="SUH10032.1"/>
    </source>
</evidence>
<evidence type="ECO:0000259" key="2">
    <source>
        <dbReference type="Pfam" id="PF02776"/>
    </source>
</evidence>
<dbReference type="GO" id="GO:0052737">
    <property type="term" value="F:pyruvate dehydrogenase (quinone) activity"/>
    <property type="evidence" value="ECO:0007669"/>
    <property type="project" value="UniProtKB-EC"/>
</dbReference>
<reference evidence="3 4" key="1">
    <citation type="submission" date="2018-06" db="EMBL/GenBank/DDBJ databases">
        <authorList>
            <consortium name="Pathogen Informatics"/>
            <person name="Doyle S."/>
        </authorList>
    </citation>
    <scope>NUCLEOTIDE SEQUENCE [LARGE SCALE GENOMIC DNA]</scope>
    <source>
        <strain evidence="3 4">NCTC8256</strain>
    </source>
</reference>
<feature type="region of interest" description="Disordered" evidence="1">
    <location>
        <begin position="127"/>
        <end position="149"/>
    </location>
</feature>
<gene>
    <name evidence="3" type="primary">poxB_1</name>
    <name evidence="3" type="ORF">NCTC8256_04025</name>
</gene>
<keyword evidence="3" id="KW-0670">Pyruvate</keyword>
<dbReference type="InterPro" id="IPR029061">
    <property type="entry name" value="THDP-binding"/>
</dbReference>
<dbReference type="EMBL" id="UGXR01000001">
    <property type="protein sequence ID" value="SUH10032.1"/>
    <property type="molecule type" value="Genomic_DNA"/>
</dbReference>
<dbReference type="PANTHER" id="PTHR42981:SF2">
    <property type="entry name" value="PYRUVATE DEHYDROGENASE [UBIQUINONE]"/>
    <property type="match status" value="1"/>
</dbReference>
<dbReference type="SUPFAM" id="SSF52518">
    <property type="entry name" value="Thiamin diphosphate-binding fold (THDP-binding)"/>
    <property type="match status" value="1"/>
</dbReference>
<accession>A0A379VT52</accession>
<dbReference type="Proteomes" id="UP000254346">
    <property type="component" value="Unassembled WGS sequence"/>
</dbReference>
<dbReference type="AlphaFoldDB" id="A0A379VT52"/>
<evidence type="ECO:0000256" key="1">
    <source>
        <dbReference type="SAM" id="MobiDB-lite"/>
    </source>
</evidence>
<dbReference type="GO" id="GO:0030976">
    <property type="term" value="F:thiamine pyrophosphate binding"/>
    <property type="evidence" value="ECO:0007669"/>
    <property type="project" value="InterPro"/>
</dbReference>
<dbReference type="PANTHER" id="PTHR42981">
    <property type="entry name" value="PYRUVATE DEHYDROGENASE [UBIQUINONE]"/>
    <property type="match status" value="1"/>
</dbReference>
<keyword evidence="3" id="KW-0560">Oxidoreductase</keyword>
<dbReference type="Gene3D" id="3.40.50.970">
    <property type="match status" value="1"/>
</dbReference>
<sequence>MDANPPRRGRRFRRRRTSAAYRRAGQCAPVHGGPGNLHLINGLFDCHRNHVPVLAIAAHIPSSEIGSGYFQETHPQELFRECSHYCELVSSPEQIPQVLAIAMRKAVLNRGVSVVVLPGDVALKPAPGKRRHSFGTMPRTPSSRRRRKS</sequence>
<protein>
    <submittedName>
        <fullName evidence="3">Pyruvate dehydrogenase</fullName>
        <ecNumber evidence="3">1.2.5.1</ecNumber>
    </submittedName>
</protein>
<dbReference type="InterPro" id="IPR047211">
    <property type="entry name" value="POXB-like"/>
</dbReference>
<organism evidence="3 4">
    <name type="scientific">Salmonella enterica I</name>
    <dbReference type="NCBI Taxonomy" id="59201"/>
    <lineage>
        <taxon>Bacteria</taxon>
        <taxon>Pseudomonadati</taxon>
        <taxon>Pseudomonadota</taxon>
        <taxon>Gammaproteobacteria</taxon>
        <taxon>Enterobacterales</taxon>
        <taxon>Enterobacteriaceae</taxon>
        <taxon>Salmonella</taxon>
    </lineage>
</organism>
<evidence type="ECO:0000313" key="4">
    <source>
        <dbReference type="Proteomes" id="UP000254346"/>
    </source>
</evidence>
<dbReference type="EC" id="1.2.5.1" evidence="3"/>